<gene>
    <name evidence="6" type="ORF">H8716_05975</name>
</gene>
<dbReference type="Gene3D" id="3.40.50.2300">
    <property type="match status" value="2"/>
</dbReference>
<dbReference type="Gene3D" id="1.10.260.40">
    <property type="entry name" value="lambda repressor-like DNA-binding domains"/>
    <property type="match status" value="1"/>
</dbReference>
<protein>
    <submittedName>
        <fullName evidence="6">LacI family DNA-binding transcriptional regulator</fullName>
    </submittedName>
</protein>
<dbReference type="SUPFAM" id="SSF53822">
    <property type="entry name" value="Periplasmic binding protein-like I"/>
    <property type="match status" value="1"/>
</dbReference>
<keyword evidence="1" id="KW-0805">Transcription regulation</keyword>
<dbReference type="Pfam" id="PF00532">
    <property type="entry name" value="Peripla_BP_1"/>
    <property type="match status" value="1"/>
</dbReference>
<name>A0ABR7N915_9FIRM</name>
<dbReference type="InterPro" id="IPR001387">
    <property type="entry name" value="Cro/C1-type_HTH"/>
</dbReference>
<evidence type="ECO:0000256" key="3">
    <source>
        <dbReference type="ARBA" id="ARBA00023163"/>
    </source>
</evidence>
<dbReference type="PROSITE" id="PS00356">
    <property type="entry name" value="HTH_LACI_1"/>
    <property type="match status" value="1"/>
</dbReference>
<dbReference type="PROSITE" id="PS50932">
    <property type="entry name" value="HTH_LACI_2"/>
    <property type="match status" value="1"/>
</dbReference>
<organism evidence="6 7">
    <name type="scientific">Jingyaoa shaoxingensis</name>
    <dbReference type="NCBI Taxonomy" id="2763671"/>
    <lineage>
        <taxon>Bacteria</taxon>
        <taxon>Bacillati</taxon>
        <taxon>Bacillota</taxon>
        <taxon>Clostridia</taxon>
        <taxon>Lachnospirales</taxon>
        <taxon>Lachnospiraceae</taxon>
        <taxon>Jingyaoa</taxon>
    </lineage>
</organism>
<sequence length="339" mass="38368">MITIKDVAELAGVSKATVSRALNNSGYVSPETKKKIDEIIEKYHYLPSASAVNLSKQETTTIGVVVPEIGNLFYADIVQGITRKADELDLSLVLFDTGNNMEREEKAIRVLQQQRVKGIILGPSIDYAESKRGKKLLKQLTDMHLPIVIIDRDFEQMPWDAVIYENYQSSYRAAQELYRAGNRTAAMIAGDMNLKIGRDRLDGFRKGAQDCGLELKEEDIFYGNFSMEDSYQLAKKLLTREELPDALYTCNNATTLGFLKAAKEVKRKAGVDIALIGNDRIDIVDILGMNISWIYRDTYNMGYTAMQLLQERFEHPDKPRSLCMIPYQVELNGSEKKKK</sequence>
<comment type="caution">
    <text evidence="6">The sequence shown here is derived from an EMBL/GenBank/DDBJ whole genome shotgun (WGS) entry which is preliminary data.</text>
</comment>
<dbReference type="PANTHER" id="PTHR30146">
    <property type="entry name" value="LACI-RELATED TRANSCRIPTIONAL REPRESSOR"/>
    <property type="match status" value="1"/>
</dbReference>
<dbReference type="PANTHER" id="PTHR30146:SF109">
    <property type="entry name" value="HTH-TYPE TRANSCRIPTIONAL REGULATOR GALS"/>
    <property type="match status" value="1"/>
</dbReference>
<evidence type="ECO:0000259" key="4">
    <source>
        <dbReference type="PROSITE" id="PS50932"/>
    </source>
</evidence>
<dbReference type="Pfam" id="PF00356">
    <property type="entry name" value="LacI"/>
    <property type="match status" value="1"/>
</dbReference>
<accession>A0ABR7N915</accession>
<keyword evidence="2 6" id="KW-0238">DNA-binding</keyword>
<dbReference type="Proteomes" id="UP000657421">
    <property type="component" value="Unassembled WGS sequence"/>
</dbReference>
<evidence type="ECO:0000256" key="2">
    <source>
        <dbReference type="ARBA" id="ARBA00023125"/>
    </source>
</evidence>
<evidence type="ECO:0000313" key="7">
    <source>
        <dbReference type="Proteomes" id="UP000657421"/>
    </source>
</evidence>
<evidence type="ECO:0000256" key="1">
    <source>
        <dbReference type="ARBA" id="ARBA00023015"/>
    </source>
</evidence>
<keyword evidence="7" id="KW-1185">Reference proteome</keyword>
<evidence type="ECO:0000313" key="6">
    <source>
        <dbReference type="EMBL" id="MBC8572635.1"/>
    </source>
</evidence>
<dbReference type="SUPFAM" id="SSF47413">
    <property type="entry name" value="lambda repressor-like DNA-binding domains"/>
    <property type="match status" value="1"/>
</dbReference>
<feature type="domain" description="HTH cro/C1-type" evidence="5">
    <location>
        <begin position="2"/>
        <end position="46"/>
    </location>
</feature>
<proteinExistence type="predicted"/>
<keyword evidence="3" id="KW-0804">Transcription</keyword>
<dbReference type="RefSeq" id="WP_249307664.1">
    <property type="nucleotide sequence ID" value="NZ_JACRSZ010000004.1"/>
</dbReference>
<evidence type="ECO:0000259" key="5">
    <source>
        <dbReference type="PROSITE" id="PS50943"/>
    </source>
</evidence>
<dbReference type="PRINTS" id="PR00036">
    <property type="entry name" value="HTHLACI"/>
</dbReference>
<reference evidence="6 7" key="1">
    <citation type="submission" date="2020-08" db="EMBL/GenBank/DDBJ databases">
        <title>Genome public.</title>
        <authorList>
            <person name="Liu C."/>
            <person name="Sun Q."/>
        </authorList>
    </citation>
    <scope>NUCLEOTIDE SEQUENCE [LARGE SCALE GENOMIC DNA]</scope>
    <source>
        <strain evidence="6 7">NSJ-46</strain>
    </source>
</reference>
<dbReference type="InterPro" id="IPR010982">
    <property type="entry name" value="Lambda_DNA-bd_dom_sf"/>
</dbReference>
<dbReference type="CDD" id="cd06267">
    <property type="entry name" value="PBP1_LacI_sugar_binding-like"/>
    <property type="match status" value="1"/>
</dbReference>
<dbReference type="InterPro" id="IPR028082">
    <property type="entry name" value="Peripla_BP_I"/>
</dbReference>
<dbReference type="InterPro" id="IPR000843">
    <property type="entry name" value="HTH_LacI"/>
</dbReference>
<dbReference type="InterPro" id="IPR001761">
    <property type="entry name" value="Peripla_BP/Lac1_sug-bd_dom"/>
</dbReference>
<dbReference type="GO" id="GO:0003677">
    <property type="term" value="F:DNA binding"/>
    <property type="evidence" value="ECO:0007669"/>
    <property type="project" value="UniProtKB-KW"/>
</dbReference>
<feature type="domain" description="HTH lacI-type" evidence="4">
    <location>
        <begin position="2"/>
        <end position="56"/>
    </location>
</feature>
<dbReference type="PROSITE" id="PS50943">
    <property type="entry name" value="HTH_CROC1"/>
    <property type="match status" value="1"/>
</dbReference>
<dbReference type="SMART" id="SM00354">
    <property type="entry name" value="HTH_LACI"/>
    <property type="match status" value="1"/>
</dbReference>
<dbReference type="CDD" id="cd01392">
    <property type="entry name" value="HTH_LacI"/>
    <property type="match status" value="1"/>
</dbReference>
<dbReference type="EMBL" id="JACRSZ010000004">
    <property type="protein sequence ID" value="MBC8572635.1"/>
    <property type="molecule type" value="Genomic_DNA"/>
</dbReference>